<feature type="domain" description="Integrase zinc-binding" evidence="1">
    <location>
        <begin position="40"/>
        <end position="91"/>
    </location>
</feature>
<sequence length="91" mass="10801">MKTERIDSITWKYVLEKFRNTFIERPTIISVCRGAIITPPIEDRVKIITEYHESAVGGHKGVTKTYLRIKQQYNWNNLKTQIQDFIRKCKT</sequence>
<gene>
    <name evidence="2" type="ORF">ALC57_09097</name>
</gene>
<dbReference type="EMBL" id="KQ979935">
    <property type="protein sequence ID" value="KYN18583.1"/>
    <property type="molecule type" value="Genomic_DNA"/>
</dbReference>
<dbReference type="Pfam" id="PF17921">
    <property type="entry name" value="Integrase_H2C2"/>
    <property type="match status" value="1"/>
</dbReference>
<dbReference type="Proteomes" id="UP000078492">
    <property type="component" value="Unassembled WGS sequence"/>
</dbReference>
<keyword evidence="3" id="KW-1185">Reference proteome</keyword>
<organism evidence="2 3">
    <name type="scientific">Trachymyrmex cornetzi</name>
    <dbReference type="NCBI Taxonomy" id="471704"/>
    <lineage>
        <taxon>Eukaryota</taxon>
        <taxon>Metazoa</taxon>
        <taxon>Ecdysozoa</taxon>
        <taxon>Arthropoda</taxon>
        <taxon>Hexapoda</taxon>
        <taxon>Insecta</taxon>
        <taxon>Pterygota</taxon>
        <taxon>Neoptera</taxon>
        <taxon>Endopterygota</taxon>
        <taxon>Hymenoptera</taxon>
        <taxon>Apocrita</taxon>
        <taxon>Aculeata</taxon>
        <taxon>Formicoidea</taxon>
        <taxon>Formicidae</taxon>
        <taxon>Myrmicinae</taxon>
        <taxon>Trachymyrmex</taxon>
    </lineage>
</organism>
<proteinExistence type="predicted"/>
<accession>A0A151J5T7</accession>
<dbReference type="Gene3D" id="1.10.340.70">
    <property type="match status" value="1"/>
</dbReference>
<dbReference type="InterPro" id="IPR041588">
    <property type="entry name" value="Integrase_H2C2"/>
</dbReference>
<dbReference type="STRING" id="471704.A0A151J5T7"/>
<name>A0A151J5T7_9HYME</name>
<evidence type="ECO:0000313" key="3">
    <source>
        <dbReference type="Proteomes" id="UP000078492"/>
    </source>
</evidence>
<protein>
    <submittedName>
        <fullName evidence="2">Pro-Pol polyprotein</fullName>
    </submittedName>
</protein>
<reference evidence="2 3" key="1">
    <citation type="submission" date="2015-09" db="EMBL/GenBank/DDBJ databases">
        <title>Trachymyrmex cornetzi WGS genome.</title>
        <authorList>
            <person name="Nygaard S."/>
            <person name="Hu H."/>
            <person name="Boomsma J."/>
            <person name="Zhang G."/>
        </authorList>
    </citation>
    <scope>NUCLEOTIDE SEQUENCE [LARGE SCALE GENOMIC DNA]</scope>
    <source>
        <strain evidence="2">Tcor2-1</strain>
        <tissue evidence="2">Whole body</tissue>
    </source>
</reference>
<evidence type="ECO:0000259" key="1">
    <source>
        <dbReference type="Pfam" id="PF17921"/>
    </source>
</evidence>
<dbReference type="AlphaFoldDB" id="A0A151J5T7"/>
<evidence type="ECO:0000313" key="2">
    <source>
        <dbReference type="EMBL" id="KYN18583.1"/>
    </source>
</evidence>